<gene>
    <name evidence="1" type="ORF">CVS29_01805</name>
</gene>
<keyword evidence="2" id="KW-1185">Reference proteome</keyword>
<evidence type="ECO:0008006" key="3">
    <source>
        <dbReference type="Google" id="ProtNLM"/>
    </source>
</evidence>
<evidence type="ECO:0000313" key="2">
    <source>
        <dbReference type="Proteomes" id="UP000246303"/>
    </source>
</evidence>
<dbReference type="Proteomes" id="UP000246303">
    <property type="component" value="Unassembled WGS sequence"/>
</dbReference>
<dbReference type="RefSeq" id="WP_110104614.1">
    <property type="nucleotide sequence ID" value="NZ_JACBZZ010000001.1"/>
</dbReference>
<evidence type="ECO:0000313" key="1">
    <source>
        <dbReference type="EMBL" id="PXA69327.1"/>
    </source>
</evidence>
<dbReference type="OrthoDB" id="9771846at2"/>
<sequence length="289" mass="31814">MRIDHVLLTRFNLPSVGVESLVRAQEGWLVDRIALFERYCLPAVAQQSEQGFHWIIYLDTQSPQWLRERIGELGNCGLFTAIYRDEVPHDVLVADIRGVTGAGGDVLLTTNLDNDDGLAVDFVSRLQSAVKSQSRVAVYVVNGLIQQSGRLYLRRDRVNAFCSVSESWEAPLTCWTDWHTKLGELMPVIEILGHPGWLQMIHTGNVSNRVRGTRVAPGKYREIFKVGLDEAGDPAAFELILDSCVFSPLRAGKDALRGTAKALILGVAGKKGLNAFKSFLAGGAPTRAN</sequence>
<proteinExistence type="predicted"/>
<name>A0A2V3DWC5_9MICC</name>
<dbReference type="InterPro" id="IPR021466">
    <property type="entry name" value="Put_rhamnosyl_transferase"/>
</dbReference>
<organism evidence="1 2">
    <name type="scientific">Arthrobacter psychrochitiniphilus</name>
    <dbReference type="NCBI Taxonomy" id="291045"/>
    <lineage>
        <taxon>Bacteria</taxon>
        <taxon>Bacillati</taxon>
        <taxon>Actinomycetota</taxon>
        <taxon>Actinomycetes</taxon>
        <taxon>Micrococcales</taxon>
        <taxon>Micrococcaceae</taxon>
        <taxon>Arthrobacter</taxon>
    </lineage>
</organism>
<dbReference type="Pfam" id="PF11316">
    <property type="entry name" value="Rhamno_transf"/>
    <property type="match status" value="1"/>
</dbReference>
<dbReference type="EMBL" id="QHLZ01000001">
    <property type="protein sequence ID" value="PXA69327.1"/>
    <property type="molecule type" value="Genomic_DNA"/>
</dbReference>
<dbReference type="AlphaFoldDB" id="A0A2V3DWC5"/>
<protein>
    <recommendedName>
        <fullName evidence="3">Rhamnosyltransferase</fullName>
    </recommendedName>
</protein>
<comment type="caution">
    <text evidence="1">The sequence shown here is derived from an EMBL/GenBank/DDBJ whole genome shotgun (WGS) entry which is preliminary data.</text>
</comment>
<accession>A0A2V3DWC5</accession>
<reference evidence="1 2" key="1">
    <citation type="submission" date="2018-05" db="EMBL/GenBank/DDBJ databases">
        <title>Genetic diversity of glacier-inhabiting Cryobacterium bacteria in China and description of Cryobacterium mengkeensis sp. nov. and Arthrobacter glacialis sp. nov.</title>
        <authorList>
            <person name="Liu Q."/>
            <person name="Xin Y.-H."/>
        </authorList>
    </citation>
    <scope>NUCLEOTIDE SEQUENCE [LARGE SCALE GENOMIC DNA]</scope>
    <source>
        <strain evidence="1 2">GP3</strain>
    </source>
</reference>